<dbReference type="Proteomes" id="UP000232587">
    <property type="component" value="Unassembled WGS sequence"/>
</dbReference>
<protein>
    <recommendedName>
        <fullName evidence="4">DUF4365 domain-containing protein</fullName>
    </recommendedName>
</protein>
<comment type="caution">
    <text evidence="2">The sequence shown here is derived from an EMBL/GenBank/DDBJ whole genome shotgun (WGS) entry which is preliminary data.</text>
</comment>
<dbReference type="RefSeq" id="WP_100867958.1">
    <property type="nucleotide sequence ID" value="NZ_PHUF01000005.1"/>
</dbReference>
<evidence type="ECO:0000256" key="1">
    <source>
        <dbReference type="SAM" id="MobiDB-lite"/>
    </source>
</evidence>
<dbReference type="AlphaFoldDB" id="A0A2N0H597"/>
<organism evidence="2 3">
    <name type="scientific">Novosphingobium kunmingense</name>
    <dbReference type="NCBI Taxonomy" id="1211806"/>
    <lineage>
        <taxon>Bacteria</taxon>
        <taxon>Pseudomonadati</taxon>
        <taxon>Pseudomonadota</taxon>
        <taxon>Alphaproteobacteria</taxon>
        <taxon>Sphingomonadales</taxon>
        <taxon>Sphingomonadaceae</taxon>
        <taxon>Novosphingobium</taxon>
    </lineage>
</organism>
<gene>
    <name evidence="2" type="ORF">B0I00_2750</name>
</gene>
<dbReference type="EMBL" id="PHUF01000005">
    <property type="protein sequence ID" value="PKB14121.1"/>
    <property type="molecule type" value="Genomic_DNA"/>
</dbReference>
<sequence>MSDIVRDLTGASLSTAREKVLEHRLLSELAVIMLQRGVSLDILRSEYDTQGHDVVLEAGGIIRHVQLKASREGGKRRHVDISVRLRARPSGCVVWMSYDPATLAIAALRWFGDAPGEPLPELGSKVTRHSKGDSAGTKSQRPALRNVGIAKFERLDGLGALAERLFGRPVGEITSHVITQLRRQFGQSWRSRLSAELRGASFWDSIHWAHLIDGYALLEQGLELDPAAWLEVRAEKGRAGKFASEAGGLWTQLFLEHRRWRFASPHEPDHDELCYLDDLAARTARAIALQILEQAD</sequence>
<accession>A0A2N0H597</accession>
<feature type="region of interest" description="Disordered" evidence="1">
    <location>
        <begin position="121"/>
        <end position="140"/>
    </location>
</feature>
<proteinExistence type="predicted"/>
<dbReference type="OrthoDB" id="5917942at2"/>
<evidence type="ECO:0008006" key="4">
    <source>
        <dbReference type="Google" id="ProtNLM"/>
    </source>
</evidence>
<evidence type="ECO:0000313" key="2">
    <source>
        <dbReference type="EMBL" id="PKB14121.1"/>
    </source>
</evidence>
<evidence type="ECO:0000313" key="3">
    <source>
        <dbReference type="Proteomes" id="UP000232587"/>
    </source>
</evidence>
<reference evidence="2 3" key="1">
    <citation type="submission" date="2017-11" db="EMBL/GenBank/DDBJ databases">
        <title>Genomic Encyclopedia of Type Strains, Phase III (KMG-III): the genomes of soil and plant-associated and newly described type strains.</title>
        <authorList>
            <person name="Whitman W."/>
        </authorList>
    </citation>
    <scope>NUCLEOTIDE SEQUENCE [LARGE SCALE GENOMIC DNA]</scope>
    <source>
        <strain evidence="2 3">CGMCC 1.12274</strain>
    </source>
</reference>
<name>A0A2N0H597_9SPHN</name>
<keyword evidence="3" id="KW-1185">Reference proteome</keyword>